<evidence type="ECO:0008006" key="4">
    <source>
        <dbReference type="Google" id="ProtNLM"/>
    </source>
</evidence>
<evidence type="ECO:0000256" key="1">
    <source>
        <dbReference type="SAM" id="Phobius"/>
    </source>
</evidence>
<keyword evidence="1" id="KW-0812">Transmembrane</keyword>
<keyword evidence="3" id="KW-1185">Reference proteome</keyword>
<dbReference type="RefSeq" id="WP_378059234.1">
    <property type="nucleotide sequence ID" value="NZ_JBHSIS010000017.1"/>
</dbReference>
<reference evidence="3" key="1">
    <citation type="journal article" date="2019" name="Int. J. Syst. Evol. Microbiol.">
        <title>The Global Catalogue of Microorganisms (GCM) 10K type strain sequencing project: providing services to taxonomists for standard genome sequencing and annotation.</title>
        <authorList>
            <consortium name="The Broad Institute Genomics Platform"/>
            <consortium name="The Broad Institute Genome Sequencing Center for Infectious Disease"/>
            <person name="Wu L."/>
            <person name="Ma J."/>
        </authorList>
    </citation>
    <scope>NUCLEOTIDE SEQUENCE [LARGE SCALE GENOMIC DNA]</scope>
    <source>
        <strain evidence="3">ZS-22-S1</strain>
    </source>
</reference>
<protein>
    <recommendedName>
        <fullName evidence="4">DUF3180 family protein</fullName>
    </recommendedName>
</protein>
<evidence type="ECO:0000313" key="2">
    <source>
        <dbReference type="EMBL" id="MFC4857247.1"/>
    </source>
</evidence>
<comment type="caution">
    <text evidence="2">The sequence shown here is derived from an EMBL/GenBank/DDBJ whole genome shotgun (WGS) entry which is preliminary data.</text>
</comment>
<keyword evidence="1" id="KW-1133">Transmembrane helix</keyword>
<sequence length="71" mass="7584">MPNQRRWSFVPRTQGGCVLLLLVGILAVAYNSWQMAEANDVAVLPVIAVVLGVVVIATAVAGLVSPRLRSR</sequence>
<dbReference type="Proteomes" id="UP001595859">
    <property type="component" value="Unassembled WGS sequence"/>
</dbReference>
<name>A0ABV9S7R7_9PSEU</name>
<proteinExistence type="predicted"/>
<accession>A0ABV9S7R7</accession>
<dbReference type="EMBL" id="JBHSIS010000017">
    <property type="protein sequence ID" value="MFC4857247.1"/>
    <property type="molecule type" value="Genomic_DNA"/>
</dbReference>
<organism evidence="2 3">
    <name type="scientific">Actinophytocola glycyrrhizae</name>
    <dbReference type="NCBI Taxonomy" id="2044873"/>
    <lineage>
        <taxon>Bacteria</taxon>
        <taxon>Bacillati</taxon>
        <taxon>Actinomycetota</taxon>
        <taxon>Actinomycetes</taxon>
        <taxon>Pseudonocardiales</taxon>
        <taxon>Pseudonocardiaceae</taxon>
    </lineage>
</organism>
<feature type="transmembrane region" description="Helical" evidence="1">
    <location>
        <begin position="12"/>
        <end position="30"/>
    </location>
</feature>
<feature type="transmembrane region" description="Helical" evidence="1">
    <location>
        <begin position="42"/>
        <end position="64"/>
    </location>
</feature>
<gene>
    <name evidence="2" type="ORF">ACFPCV_27440</name>
</gene>
<evidence type="ECO:0000313" key="3">
    <source>
        <dbReference type="Proteomes" id="UP001595859"/>
    </source>
</evidence>
<keyword evidence="1" id="KW-0472">Membrane</keyword>